<name>T2ITX4_CROWT</name>
<comment type="caution">
    <text evidence="1">The sequence shown here is derived from an EMBL/GenBank/DDBJ whole genome shotgun (WGS) entry which is preliminary data.</text>
</comment>
<protein>
    <submittedName>
        <fullName evidence="1">Uncharacterized protein</fullName>
    </submittedName>
</protein>
<gene>
    <name evidence="1" type="ORF">CWATWH0005_2376</name>
</gene>
<dbReference type="EMBL" id="CAQL01000435">
    <property type="protein sequence ID" value="CCQ55600.1"/>
    <property type="molecule type" value="Genomic_DNA"/>
</dbReference>
<evidence type="ECO:0000313" key="2">
    <source>
        <dbReference type="Proteomes" id="UP000017981"/>
    </source>
</evidence>
<reference evidence="1 2" key="2">
    <citation type="submission" date="2013-09" db="EMBL/GenBank/DDBJ databases">
        <title>Whole genome comparison of six Crocosphaera watsonii strains with differing phenotypes.</title>
        <authorList>
            <person name="Bench S.R."/>
            <person name="Heller P."/>
            <person name="Frank I."/>
            <person name="Arciniega M."/>
            <person name="Shilova I.N."/>
            <person name="Zehr J.P."/>
        </authorList>
    </citation>
    <scope>NUCLEOTIDE SEQUENCE [LARGE SCALE GENOMIC DNA]</scope>
    <source>
        <strain evidence="1 2">WH 0005</strain>
    </source>
</reference>
<dbReference type="RefSeq" id="WP_021832848.1">
    <property type="nucleotide sequence ID" value="NZ_CAQL01000435.1"/>
</dbReference>
<dbReference type="GeneID" id="88765034"/>
<dbReference type="Proteomes" id="UP000017981">
    <property type="component" value="Unassembled WGS sequence"/>
</dbReference>
<organism evidence="1 2">
    <name type="scientific">Crocosphaera watsonii WH 0005</name>
    <dbReference type="NCBI Taxonomy" id="423472"/>
    <lineage>
        <taxon>Bacteria</taxon>
        <taxon>Bacillati</taxon>
        <taxon>Cyanobacteriota</taxon>
        <taxon>Cyanophyceae</taxon>
        <taxon>Oscillatoriophycideae</taxon>
        <taxon>Chroococcales</taxon>
        <taxon>Aphanothecaceae</taxon>
        <taxon>Crocosphaera</taxon>
    </lineage>
</organism>
<reference evidence="1 2" key="1">
    <citation type="submission" date="2013-01" db="EMBL/GenBank/DDBJ databases">
        <authorList>
            <person name="Bench S."/>
        </authorList>
    </citation>
    <scope>NUCLEOTIDE SEQUENCE [LARGE SCALE GENOMIC DNA]</scope>
    <source>
        <strain evidence="1 2">WH 0005</strain>
    </source>
</reference>
<accession>T2ITX4</accession>
<dbReference type="AlphaFoldDB" id="T2ITX4"/>
<sequence length="78" mass="9807">MSQIFWIYTKRKTKIYFYLWEYGLIISHWSQGYSYFLDCALAWYLQIFDKESRNDILWDFLSLPYYDFNFDEETVFYG</sequence>
<proteinExistence type="predicted"/>
<evidence type="ECO:0000313" key="1">
    <source>
        <dbReference type="EMBL" id="CCQ55600.1"/>
    </source>
</evidence>